<dbReference type="InParanoid" id="A0A1Z5S8I6"/>
<evidence type="ECO:0000313" key="6">
    <source>
        <dbReference type="EMBL" id="OQU92139.1"/>
    </source>
</evidence>
<reference evidence="7" key="2">
    <citation type="journal article" date="2018" name="Plant J.">
        <title>The Sorghum bicolor reference genome: improved assembly, gene annotations, a transcriptome atlas, and signatures of genome organization.</title>
        <authorList>
            <person name="McCormick R.F."/>
            <person name="Truong S.K."/>
            <person name="Sreedasyam A."/>
            <person name="Jenkins J."/>
            <person name="Shu S."/>
            <person name="Sims D."/>
            <person name="Kennedy M."/>
            <person name="Amirebrahimi M."/>
            <person name="Weers B.D."/>
            <person name="McKinley B."/>
            <person name="Mattison A."/>
            <person name="Morishige D.T."/>
            <person name="Grimwood J."/>
            <person name="Schmutz J."/>
            <person name="Mullet J.E."/>
        </authorList>
    </citation>
    <scope>NUCLEOTIDE SEQUENCE [LARGE SCALE GENOMIC DNA]</scope>
    <source>
        <strain evidence="7">cv. BTx623</strain>
    </source>
</reference>
<feature type="compositionally biased region" description="Basic and acidic residues" evidence="4">
    <location>
        <begin position="92"/>
        <end position="102"/>
    </location>
</feature>
<evidence type="ECO:0000256" key="4">
    <source>
        <dbReference type="SAM" id="MobiDB-lite"/>
    </source>
</evidence>
<dbReference type="Proteomes" id="UP000000768">
    <property type="component" value="Chromosome 1"/>
</dbReference>
<dbReference type="FunCoup" id="A0A1Z5S8I6">
    <property type="interactions" value="140"/>
</dbReference>
<dbReference type="Pfam" id="PF06203">
    <property type="entry name" value="CCT"/>
    <property type="match status" value="1"/>
</dbReference>
<dbReference type="EMBL" id="CM000760">
    <property type="protein sequence ID" value="OQU92139.1"/>
    <property type="molecule type" value="Genomic_DNA"/>
</dbReference>
<gene>
    <name evidence="6" type="ORF">SORBI_3001G298400</name>
</gene>
<feature type="region of interest" description="Disordered" evidence="4">
    <location>
        <begin position="1"/>
        <end position="102"/>
    </location>
</feature>
<accession>A0A1Z5S8I6</accession>
<proteinExistence type="predicted"/>
<dbReference type="PANTHER" id="PTHR31319">
    <property type="entry name" value="ZINC FINGER PROTEIN CONSTANS-LIKE 4"/>
    <property type="match status" value="1"/>
</dbReference>
<protein>
    <recommendedName>
        <fullName evidence="5">CCT domain-containing protein</fullName>
    </recommendedName>
</protein>
<dbReference type="AlphaFoldDB" id="A0A1Z5S8I6"/>
<dbReference type="PANTHER" id="PTHR31319:SF112">
    <property type="entry name" value="CCT MOTIF FAMILY PROTEIN, EXPRESSED"/>
    <property type="match status" value="1"/>
</dbReference>
<evidence type="ECO:0000256" key="2">
    <source>
        <dbReference type="ARBA" id="ARBA00023242"/>
    </source>
</evidence>
<keyword evidence="2 3" id="KW-0539">Nucleus</keyword>
<dbReference type="Gramene" id="OQU92139">
    <property type="protein sequence ID" value="OQU92139"/>
    <property type="gene ID" value="SORBI_3001G298400"/>
</dbReference>
<organism evidence="6 7">
    <name type="scientific">Sorghum bicolor</name>
    <name type="common">Sorghum</name>
    <name type="synonym">Sorghum vulgare</name>
    <dbReference type="NCBI Taxonomy" id="4558"/>
    <lineage>
        <taxon>Eukaryota</taxon>
        <taxon>Viridiplantae</taxon>
        <taxon>Streptophyta</taxon>
        <taxon>Embryophyta</taxon>
        <taxon>Tracheophyta</taxon>
        <taxon>Spermatophyta</taxon>
        <taxon>Magnoliopsida</taxon>
        <taxon>Liliopsida</taxon>
        <taxon>Poales</taxon>
        <taxon>Poaceae</taxon>
        <taxon>PACMAD clade</taxon>
        <taxon>Panicoideae</taxon>
        <taxon>Andropogonodae</taxon>
        <taxon>Andropogoneae</taxon>
        <taxon>Sorghinae</taxon>
        <taxon>Sorghum</taxon>
    </lineage>
</organism>
<keyword evidence="7" id="KW-1185">Reference proteome</keyword>
<feature type="compositionally biased region" description="Low complexity" evidence="4">
    <location>
        <begin position="28"/>
        <end position="70"/>
    </location>
</feature>
<reference evidence="6 7" key="1">
    <citation type="journal article" date="2009" name="Nature">
        <title>The Sorghum bicolor genome and the diversification of grasses.</title>
        <authorList>
            <person name="Paterson A.H."/>
            <person name="Bowers J.E."/>
            <person name="Bruggmann R."/>
            <person name="Dubchak I."/>
            <person name="Grimwood J."/>
            <person name="Gundlach H."/>
            <person name="Haberer G."/>
            <person name="Hellsten U."/>
            <person name="Mitros T."/>
            <person name="Poliakov A."/>
            <person name="Schmutz J."/>
            <person name="Spannagl M."/>
            <person name="Tang H."/>
            <person name="Wang X."/>
            <person name="Wicker T."/>
            <person name="Bharti A.K."/>
            <person name="Chapman J."/>
            <person name="Feltus F.A."/>
            <person name="Gowik U."/>
            <person name="Grigoriev I.V."/>
            <person name="Lyons E."/>
            <person name="Maher C.A."/>
            <person name="Martis M."/>
            <person name="Narechania A."/>
            <person name="Otillar R.P."/>
            <person name="Penning B.W."/>
            <person name="Salamov A.A."/>
            <person name="Wang Y."/>
            <person name="Zhang L."/>
            <person name="Carpita N.C."/>
            <person name="Freeling M."/>
            <person name="Gingle A.R."/>
            <person name="Hash C.T."/>
            <person name="Keller B."/>
            <person name="Klein P."/>
            <person name="Kresovich S."/>
            <person name="McCann M.C."/>
            <person name="Ming R."/>
            <person name="Peterson D.G."/>
            <person name="Mehboob-ur-Rahman"/>
            <person name="Ware D."/>
            <person name="Westhoff P."/>
            <person name="Mayer K.F."/>
            <person name="Messing J."/>
            <person name="Rokhsar D.S."/>
        </authorList>
    </citation>
    <scope>NUCLEOTIDE SEQUENCE [LARGE SCALE GENOMIC DNA]</scope>
    <source>
        <strain evidence="7">cv. BTx623</strain>
    </source>
</reference>
<evidence type="ECO:0000313" key="7">
    <source>
        <dbReference type="Proteomes" id="UP000000768"/>
    </source>
</evidence>
<dbReference type="OMA" id="GECACHQ"/>
<name>A0A1Z5S8I6_SORBI</name>
<comment type="subcellular location">
    <subcellularLocation>
        <location evidence="1 3">Nucleus</location>
    </subcellularLocation>
</comment>
<sequence length="444" mass="46011">MANGESPNDPASGGTRKVAPDPPRKNPSHLISLAPLSLAASASRRARTYSSPRPSLLLSLSSPPHTTTPSLPAPPSEARELAAGRPGKQTSKWRERQRERETELITNHTGRCVVEGWRRKREGPAGVVKRVSSYIHTCGGDVVVRRMSASASSAACRVCGGGVGECACHHGHGGIGGGARCGVAVADLNRGFPGMWHHQHQPEEEPGGVVVGSGAAAAAAGLHEFQFFGHDEDHDSVTWLFNDPAPHLHRGPAPAATVGNGVAAEAAEQPRAPPPLFDGYAHAHAPYGQLPGHGLTFDVPLGRGGEVQASAAVLEAGLGLGGGGGGGGSNPATTSSGATIMSLCGSTFTDAASAVPGDAANGSASGADPAVDREAKVMRYKEKRKRRRYEKQIRYASRKAYAEMRPRVKGRFAKVPDGDAPAPPAPAAAAGYKPGRLDLGWFRS</sequence>
<dbReference type="GO" id="GO:0005634">
    <property type="term" value="C:nucleus"/>
    <property type="evidence" value="ECO:0000318"/>
    <property type="project" value="GO_Central"/>
</dbReference>
<evidence type="ECO:0000259" key="5">
    <source>
        <dbReference type="PROSITE" id="PS51017"/>
    </source>
</evidence>
<feature type="region of interest" description="Disordered" evidence="4">
    <location>
        <begin position="412"/>
        <end position="431"/>
    </location>
</feature>
<dbReference type="eggNOG" id="KOG1601">
    <property type="taxonomic scope" value="Eukaryota"/>
</dbReference>
<dbReference type="PROSITE" id="PS51017">
    <property type="entry name" value="CCT"/>
    <property type="match status" value="1"/>
</dbReference>
<evidence type="ECO:0000256" key="3">
    <source>
        <dbReference type="PROSITE-ProRule" id="PRU00357"/>
    </source>
</evidence>
<feature type="domain" description="CCT" evidence="5">
    <location>
        <begin position="373"/>
        <end position="415"/>
    </location>
</feature>
<evidence type="ECO:0000256" key="1">
    <source>
        <dbReference type="ARBA" id="ARBA00004123"/>
    </source>
</evidence>
<dbReference type="GO" id="GO:0009909">
    <property type="term" value="P:regulation of flower development"/>
    <property type="evidence" value="ECO:0000318"/>
    <property type="project" value="GO_Central"/>
</dbReference>
<dbReference type="InterPro" id="IPR010402">
    <property type="entry name" value="CCT_domain"/>
</dbReference>
<dbReference type="InterPro" id="IPR045281">
    <property type="entry name" value="CONSTANS-like"/>
</dbReference>